<evidence type="ECO:0000313" key="1">
    <source>
        <dbReference type="EMBL" id="KAK3386099.1"/>
    </source>
</evidence>
<proteinExistence type="predicted"/>
<organism evidence="1 2">
    <name type="scientific">Podospora didyma</name>
    <dbReference type="NCBI Taxonomy" id="330526"/>
    <lineage>
        <taxon>Eukaryota</taxon>
        <taxon>Fungi</taxon>
        <taxon>Dikarya</taxon>
        <taxon>Ascomycota</taxon>
        <taxon>Pezizomycotina</taxon>
        <taxon>Sordariomycetes</taxon>
        <taxon>Sordariomycetidae</taxon>
        <taxon>Sordariales</taxon>
        <taxon>Podosporaceae</taxon>
        <taxon>Podospora</taxon>
    </lineage>
</organism>
<dbReference type="Proteomes" id="UP001285441">
    <property type="component" value="Unassembled WGS sequence"/>
</dbReference>
<accession>A0AAE0NRB9</accession>
<dbReference type="Gene3D" id="1.10.510.10">
    <property type="entry name" value="Transferase(Phosphotransferase) domain 1"/>
    <property type="match status" value="1"/>
</dbReference>
<dbReference type="AlphaFoldDB" id="A0AAE0NRB9"/>
<evidence type="ECO:0000313" key="2">
    <source>
        <dbReference type="Proteomes" id="UP001285441"/>
    </source>
</evidence>
<dbReference type="SUPFAM" id="SSF56112">
    <property type="entry name" value="Protein kinase-like (PK-like)"/>
    <property type="match status" value="1"/>
</dbReference>
<protein>
    <submittedName>
        <fullName evidence="1">Uncharacterized protein</fullName>
    </submittedName>
</protein>
<keyword evidence="2" id="KW-1185">Reference proteome</keyword>
<reference evidence="1" key="1">
    <citation type="journal article" date="2023" name="Mol. Phylogenet. Evol.">
        <title>Genome-scale phylogeny and comparative genomics of the fungal order Sordariales.</title>
        <authorList>
            <person name="Hensen N."/>
            <person name="Bonometti L."/>
            <person name="Westerberg I."/>
            <person name="Brannstrom I.O."/>
            <person name="Guillou S."/>
            <person name="Cros-Aarteil S."/>
            <person name="Calhoun S."/>
            <person name="Haridas S."/>
            <person name="Kuo A."/>
            <person name="Mondo S."/>
            <person name="Pangilinan J."/>
            <person name="Riley R."/>
            <person name="LaButti K."/>
            <person name="Andreopoulos B."/>
            <person name="Lipzen A."/>
            <person name="Chen C."/>
            <person name="Yan M."/>
            <person name="Daum C."/>
            <person name="Ng V."/>
            <person name="Clum A."/>
            <person name="Steindorff A."/>
            <person name="Ohm R.A."/>
            <person name="Martin F."/>
            <person name="Silar P."/>
            <person name="Natvig D.O."/>
            <person name="Lalanne C."/>
            <person name="Gautier V."/>
            <person name="Ament-Velasquez S.L."/>
            <person name="Kruys A."/>
            <person name="Hutchinson M.I."/>
            <person name="Powell A.J."/>
            <person name="Barry K."/>
            <person name="Miller A.N."/>
            <person name="Grigoriev I.V."/>
            <person name="Debuchy R."/>
            <person name="Gladieux P."/>
            <person name="Hiltunen Thoren M."/>
            <person name="Johannesson H."/>
        </authorList>
    </citation>
    <scope>NUCLEOTIDE SEQUENCE</scope>
    <source>
        <strain evidence="1">CBS 232.78</strain>
    </source>
</reference>
<reference evidence="1" key="2">
    <citation type="submission" date="2023-06" db="EMBL/GenBank/DDBJ databases">
        <authorList>
            <consortium name="Lawrence Berkeley National Laboratory"/>
            <person name="Haridas S."/>
            <person name="Hensen N."/>
            <person name="Bonometti L."/>
            <person name="Westerberg I."/>
            <person name="Brannstrom I.O."/>
            <person name="Guillou S."/>
            <person name="Cros-Aarteil S."/>
            <person name="Calhoun S."/>
            <person name="Kuo A."/>
            <person name="Mondo S."/>
            <person name="Pangilinan J."/>
            <person name="Riley R."/>
            <person name="LaButti K."/>
            <person name="Andreopoulos B."/>
            <person name="Lipzen A."/>
            <person name="Chen C."/>
            <person name="Yanf M."/>
            <person name="Daum C."/>
            <person name="Ng V."/>
            <person name="Clum A."/>
            <person name="Steindorff A."/>
            <person name="Ohm R."/>
            <person name="Martin F."/>
            <person name="Silar P."/>
            <person name="Natvig D."/>
            <person name="Lalanne C."/>
            <person name="Gautier V."/>
            <person name="Ament-velasquez S.L."/>
            <person name="Kruys A."/>
            <person name="Hutchinson M.I."/>
            <person name="Powell A.J."/>
            <person name="Barry K."/>
            <person name="Miller A.N."/>
            <person name="Grigoriev I.V."/>
            <person name="Debuchy R."/>
            <person name="Gladieux P."/>
            <person name="Thoren M.H."/>
            <person name="Johannesson H."/>
        </authorList>
    </citation>
    <scope>NUCLEOTIDE SEQUENCE</scope>
    <source>
        <strain evidence="1">CBS 232.78</strain>
    </source>
</reference>
<name>A0AAE0NRB9_9PEZI</name>
<dbReference type="InterPro" id="IPR011009">
    <property type="entry name" value="Kinase-like_dom_sf"/>
</dbReference>
<comment type="caution">
    <text evidence="1">The sequence shown here is derived from an EMBL/GenBank/DDBJ whole genome shotgun (WGS) entry which is preliminary data.</text>
</comment>
<sequence length="309" mass="34243">MYRVLTTRYPFFRQGDKSDTEAKQKGSASLHKWVKGCIDARGRLVRFYHDRLIQQNISLLARNFITSLLNPSPRFRPSAAQALDSPWLKDQKVPGGLVCVFQGHLDHNCPNNIPVMSKEGASMLVLCPPEGQVFYSGGLLVREQPRRADFQSMRACLLDLEDPWAINHPTLDIWPVAGPPGQTSNPKVSAAWSPDGRCVATGCGRYIALLEISNYGQLRDAERGVSAIQFADKQTLGRKEMPMVATRNCILRAMVEYDGEKDRSCVVITAVIPFPFAVDPISGVFSTIVAPTGDKYLFTVLGSARRMSI</sequence>
<dbReference type="EMBL" id="JAULSW010000004">
    <property type="protein sequence ID" value="KAK3386099.1"/>
    <property type="molecule type" value="Genomic_DNA"/>
</dbReference>
<gene>
    <name evidence="1" type="ORF">B0H63DRAFT_523420</name>
</gene>